<reference evidence="2" key="1">
    <citation type="submission" date="2015-09" db="EMBL/GenBank/DDBJ databases">
        <authorList>
            <person name="Daims H."/>
        </authorList>
    </citation>
    <scope>NUCLEOTIDE SEQUENCE [LARGE SCALE GENOMIC DNA]</scope>
</reference>
<protein>
    <submittedName>
        <fullName evidence="1">Uncharacterized protein</fullName>
    </submittedName>
</protein>
<name>A0A0S4KV50_9BACT</name>
<organism evidence="1 2">
    <name type="scientific">Candidatus Nitrospira inopinata</name>
    <dbReference type="NCBI Taxonomy" id="1715989"/>
    <lineage>
        <taxon>Bacteria</taxon>
        <taxon>Pseudomonadati</taxon>
        <taxon>Nitrospirota</taxon>
        <taxon>Nitrospiria</taxon>
        <taxon>Nitrospirales</taxon>
        <taxon>Nitrospiraceae</taxon>
        <taxon>Nitrospira</taxon>
    </lineage>
</organism>
<sequence length="40" mass="4377">MLPERAVDLDAGLAITVFACLNCGRRKAADQEPRPITARH</sequence>
<gene>
    <name evidence="1" type="ORF">NITINOP_1244</name>
</gene>
<proteinExistence type="predicted"/>
<dbReference type="EMBL" id="LN885086">
    <property type="protein sequence ID" value="CUQ66219.1"/>
    <property type="molecule type" value="Genomic_DNA"/>
</dbReference>
<keyword evidence="2" id="KW-1185">Reference proteome</keyword>
<evidence type="ECO:0000313" key="1">
    <source>
        <dbReference type="EMBL" id="CUQ66219.1"/>
    </source>
</evidence>
<accession>A0A0S4KV50</accession>
<dbReference type="AlphaFoldDB" id="A0A0S4KV50"/>
<evidence type="ECO:0000313" key="2">
    <source>
        <dbReference type="Proteomes" id="UP000066284"/>
    </source>
</evidence>
<dbReference type="Proteomes" id="UP000066284">
    <property type="component" value="Chromosome 1"/>
</dbReference>
<dbReference type="KEGG" id="nio:NITINOP_1244"/>